<evidence type="ECO:0000256" key="8">
    <source>
        <dbReference type="ARBA" id="ARBA00023014"/>
    </source>
</evidence>
<evidence type="ECO:0000256" key="2">
    <source>
        <dbReference type="ARBA" id="ARBA00001966"/>
    </source>
</evidence>
<evidence type="ECO:0000313" key="11">
    <source>
        <dbReference type="Proteomes" id="UP000183975"/>
    </source>
</evidence>
<dbReference type="InterPro" id="IPR054629">
    <property type="entry name" value="BilR_N"/>
</dbReference>
<dbReference type="GO" id="GO:0051536">
    <property type="term" value="F:iron-sulfur cluster binding"/>
    <property type="evidence" value="ECO:0007669"/>
    <property type="project" value="UniProtKB-KW"/>
</dbReference>
<dbReference type="GO" id="GO:0016491">
    <property type="term" value="F:oxidoreductase activity"/>
    <property type="evidence" value="ECO:0007669"/>
    <property type="project" value="UniProtKB-KW"/>
</dbReference>
<dbReference type="CDD" id="cd02803">
    <property type="entry name" value="OYE_like_FMN_family"/>
    <property type="match status" value="1"/>
</dbReference>
<comment type="cofactor">
    <cofactor evidence="1">
        <name>FMN</name>
        <dbReference type="ChEBI" id="CHEBI:58210"/>
    </cofactor>
</comment>
<dbReference type="Proteomes" id="UP000183975">
    <property type="component" value="Unassembled WGS sequence"/>
</dbReference>
<dbReference type="NCBIfam" id="NF045592">
    <property type="entry name" value="bili_reduct_N"/>
    <property type="match status" value="1"/>
</dbReference>
<reference evidence="10 11" key="1">
    <citation type="submission" date="2016-11" db="EMBL/GenBank/DDBJ databases">
        <authorList>
            <person name="Jaros S."/>
            <person name="Januszkiewicz K."/>
            <person name="Wedrychowicz H."/>
        </authorList>
    </citation>
    <scope>NUCLEOTIDE SEQUENCE [LARGE SCALE GENOMIC DNA]</scope>
    <source>
        <strain evidence="10 11">DSM 14214</strain>
    </source>
</reference>
<evidence type="ECO:0000256" key="4">
    <source>
        <dbReference type="ARBA" id="ARBA00022643"/>
    </source>
</evidence>
<dbReference type="RefSeq" id="WP_072847974.1">
    <property type="nucleotide sequence ID" value="NZ_FRAH01000003.1"/>
</dbReference>
<keyword evidence="5" id="KW-0479">Metal-binding</keyword>
<dbReference type="InterPro" id="IPR001155">
    <property type="entry name" value="OxRdtase_FMN_N"/>
</dbReference>
<evidence type="ECO:0000256" key="1">
    <source>
        <dbReference type="ARBA" id="ARBA00001917"/>
    </source>
</evidence>
<dbReference type="Gene3D" id="3.20.20.70">
    <property type="entry name" value="Aldolase class I"/>
    <property type="match status" value="1"/>
</dbReference>
<evidence type="ECO:0000256" key="5">
    <source>
        <dbReference type="ARBA" id="ARBA00022723"/>
    </source>
</evidence>
<evidence type="ECO:0000256" key="6">
    <source>
        <dbReference type="ARBA" id="ARBA00023002"/>
    </source>
</evidence>
<keyword evidence="8" id="KW-0411">Iron-sulfur</keyword>
<dbReference type="OrthoDB" id="9772736at2"/>
<evidence type="ECO:0000256" key="3">
    <source>
        <dbReference type="ARBA" id="ARBA00022630"/>
    </source>
</evidence>
<dbReference type="InterPro" id="IPR051793">
    <property type="entry name" value="NADH:flavin_oxidoreductase"/>
</dbReference>
<dbReference type="GO" id="GO:0010181">
    <property type="term" value="F:FMN binding"/>
    <property type="evidence" value="ECO:0007669"/>
    <property type="project" value="InterPro"/>
</dbReference>
<gene>
    <name evidence="10" type="ORF">SAMN02745138_00082</name>
</gene>
<dbReference type="PANTHER" id="PTHR42917">
    <property type="entry name" value="2,4-DIENOYL-COA REDUCTASE"/>
    <property type="match status" value="1"/>
</dbReference>
<comment type="cofactor">
    <cofactor evidence="2">
        <name>[4Fe-4S] cluster</name>
        <dbReference type="ChEBI" id="CHEBI:49883"/>
    </cofactor>
</comment>
<accession>A0A1M6K7N8</accession>
<keyword evidence="3" id="KW-0285">Flavoprotein</keyword>
<dbReference type="AlphaFoldDB" id="A0A1M6K7N8"/>
<evidence type="ECO:0000256" key="7">
    <source>
        <dbReference type="ARBA" id="ARBA00023004"/>
    </source>
</evidence>
<evidence type="ECO:0000259" key="9">
    <source>
        <dbReference type="Pfam" id="PF00724"/>
    </source>
</evidence>
<sequence length="369" mass="40535">MYETIGSPVNLGNVTLKNRIVFAPTTLGVPNDAYLERIEKIAAGGCGMIIIGDVPVQSMPFGNNLYTESGFAFYEKLAETAHKYGCKICAQLHQDDTDLGTLRQYAPQVKAGKLTQDDLRQMINDLVGPYVTNMPVEKVHSIINAFGDAAVLAKKAGFDVMQVHGDRMCGSFASPLFNKRTDSYGDSLENRARFLLEAVEAVRKAVPDMPIDVKLAVRMEQPQYGKAGFTEDELKTVVPMLEKAGADSFHVSLANHASLSDTIPPANHPYFHEEGCFLGFCDTVKQYTNLPVCGVGGLTSPAFVEEQLKTGRIDCAAMSRQLLADPQWTEKVLSGREKEIRRCVRCNKDCLGGMMRHEGTHCIYEKGGK</sequence>
<keyword evidence="7" id="KW-0408">Iron</keyword>
<dbReference type="PANTHER" id="PTHR42917:SF2">
    <property type="entry name" value="2,4-DIENOYL-COA REDUCTASE [(2E)-ENOYL-COA-PRODUCING]"/>
    <property type="match status" value="1"/>
</dbReference>
<protein>
    <submittedName>
        <fullName evidence="10">2,4-dienoyl-CoA reductase</fullName>
    </submittedName>
</protein>
<dbReference type="SUPFAM" id="SSF51395">
    <property type="entry name" value="FMN-linked oxidoreductases"/>
    <property type="match status" value="1"/>
</dbReference>
<evidence type="ECO:0000313" key="10">
    <source>
        <dbReference type="EMBL" id="SHJ54981.1"/>
    </source>
</evidence>
<keyword evidence="11" id="KW-1185">Reference proteome</keyword>
<dbReference type="EMBL" id="FRAH01000003">
    <property type="protein sequence ID" value="SHJ54981.1"/>
    <property type="molecule type" value="Genomic_DNA"/>
</dbReference>
<feature type="domain" description="NADH:flavin oxidoreductase/NADH oxidase N-terminal" evidence="9">
    <location>
        <begin position="7"/>
        <end position="339"/>
    </location>
</feature>
<dbReference type="Pfam" id="PF00724">
    <property type="entry name" value="Oxidored_FMN"/>
    <property type="match status" value="1"/>
</dbReference>
<organism evidence="10 11">
    <name type="scientific">Anaerotignum lactatifermentans DSM 14214</name>
    <dbReference type="NCBI Taxonomy" id="1121323"/>
    <lineage>
        <taxon>Bacteria</taxon>
        <taxon>Bacillati</taxon>
        <taxon>Bacillota</taxon>
        <taxon>Clostridia</taxon>
        <taxon>Lachnospirales</taxon>
        <taxon>Anaerotignaceae</taxon>
        <taxon>Anaerotignum</taxon>
    </lineage>
</organism>
<proteinExistence type="predicted"/>
<keyword evidence="4" id="KW-0288">FMN</keyword>
<dbReference type="InterPro" id="IPR013785">
    <property type="entry name" value="Aldolase_TIM"/>
</dbReference>
<keyword evidence="6" id="KW-0560">Oxidoreductase</keyword>
<name>A0A1M6K7N8_9FIRM</name>
<dbReference type="GO" id="GO:0046872">
    <property type="term" value="F:metal ion binding"/>
    <property type="evidence" value="ECO:0007669"/>
    <property type="project" value="UniProtKB-KW"/>
</dbReference>